<proteinExistence type="predicted"/>
<accession>M5EWP7</accession>
<protein>
    <submittedName>
        <fullName evidence="1">Uncharacterized protein</fullName>
    </submittedName>
</protein>
<evidence type="ECO:0000313" key="1">
    <source>
        <dbReference type="EMBL" id="CCV08385.1"/>
    </source>
</evidence>
<name>M5EWP7_9HYPH</name>
<dbReference type="EMBL" id="CAUM01000144">
    <property type="protein sequence ID" value="CCV08385.1"/>
    <property type="molecule type" value="Genomic_DNA"/>
</dbReference>
<dbReference type="Proteomes" id="UP000012062">
    <property type="component" value="Unassembled WGS sequence"/>
</dbReference>
<dbReference type="AlphaFoldDB" id="M5EWP7"/>
<comment type="caution">
    <text evidence="1">The sequence shown here is derived from an EMBL/GenBank/DDBJ whole genome shotgun (WGS) entry which is preliminary data.</text>
</comment>
<sequence length="67" mass="7855">MAPALDVVQRPAQFETYLRGGTSFAGLRSLQVLYLVREVDCIRLETRGFERRLRRGRHLYSFVGRRN</sequence>
<keyword evidence="2" id="KW-1185">Reference proteome</keyword>
<evidence type="ECO:0000313" key="2">
    <source>
        <dbReference type="Proteomes" id="UP000012062"/>
    </source>
</evidence>
<organism evidence="1 2">
    <name type="scientific">Mesorhizobium metallidurans STM 2683</name>
    <dbReference type="NCBI Taxonomy" id="1297569"/>
    <lineage>
        <taxon>Bacteria</taxon>
        <taxon>Pseudomonadati</taxon>
        <taxon>Pseudomonadota</taxon>
        <taxon>Alphaproteobacteria</taxon>
        <taxon>Hyphomicrobiales</taxon>
        <taxon>Phyllobacteriaceae</taxon>
        <taxon>Mesorhizobium</taxon>
    </lineage>
</organism>
<reference evidence="1 2" key="1">
    <citation type="submission" date="2013-02" db="EMBL/GenBank/DDBJ databases">
        <authorList>
            <person name="Genoscope - CEA"/>
        </authorList>
    </citation>
    <scope>NUCLEOTIDE SEQUENCE [LARGE SCALE GENOMIC DNA]</scope>
    <source>
        <strain evidence="1 2">STM 2683</strain>
    </source>
</reference>
<gene>
    <name evidence="1" type="ORF">MESS2_740012</name>
</gene>